<feature type="non-terminal residue" evidence="1">
    <location>
        <position position="101"/>
    </location>
</feature>
<sequence>LHIVPVSVAYEYDPCDLDKARELETRARTGQYAKTKDEDTESIMKGLPGYKGHVHVHFGQPITDAEDNPKALAAWIDHEMHGNYHLHSSNLVAYQQRSLHP</sequence>
<dbReference type="Proteomes" id="UP000298325">
    <property type="component" value="Unassembled WGS sequence"/>
</dbReference>
<evidence type="ECO:0000313" key="1">
    <source>
        <dbReference type="EMBL" id="TGN37535.1"/>
    </source>
</evidence>
<keyword evidence="1" id="KW-0012">Acyltransferase</keyword>
<proteinExistence type="predicted"/>
<reference evidence="1 2" key="1">
    <citation type="submission" date="2019-04" db="EMBL/GenBank/DDBJ databases">
        <authorList>
            <person name="Park S."/>
            <person name="Yoon J.-H."/>
        </authorList>
    </citation>
    <scope>NUCLEOTIDE SEQUENCE [LARGE SCALE GENOMIC DNA]</scope>
    <source>
        <strain evidence="1 2">HJM-18</strain>
    </source>
</reference>
<accession>A0A4Z1B8H7</accession>
<comment type="caution">
    <text evidence="1">The sequence shown here is derived from an EMBL/GenBank/DDBJ whole genome shotgun (WGS) entry which is preliminary data.</text>
</comment>
<dbReference type="AlphaFoldDB" id="A0A4Z1B8H7"/>
<feature type="non-terminal residue" evidence="1">
    <location>
        <position position="1"/>
    </location>
</feature>
<evidence type="ECO:0000313" key="2">
    <source>
        <dbReference type="Proteomes" id="UP000298325"/>
    </source>
</evidence>
<keyword evidence="1" id="KW-0808">Transferase</keyword>
<dbReference type="GO" id="GO:0016746">
    <property type="term" value="F:acyltransferase activity"/>
    <property type="evidence" value="ECO:0007669"/>
    <property type="project" value="UniProtKB-KW"/>
</dbReference>
<protein>
    <submittedName>
        <fullName evidence="1">Glycerol acyltransferase</fullName>
    </submittedName>
</protein>
<organism evidence="1 2">
    <name type="scientific">Marinobacter confluentis</name>
    <dbReference type="NCBI Taxonomy" id="1697557"/>
    <lineage>
        <taxon>Bacteria</taxon>
        <taxon>Pseudomonadati</taxon>
        <taxon>Pseudomonadota</taxon>
        <taxon>Gammaproteobacteria</taxon>
        <taxon>Pseudomonadales</taxon>
        <taxon>Marinobacteraceae</taxon>
        <taxon>Marinobacter</taxon>
    </lineage>
</organism>
<keyword evidence="2" id="KW-1185">Reference proteome</keyword>
<dbReference type="EMBL" id="SRPF01000088">
    <property type="protein sequence ID" value="TGN37535.1"/>
    <property type="molecule type" value="Genomic_DNA"/>
</dbReference>
<gene>
    <name evidence="1" type="ORF">E5Q11_17670</name>
</gene>
<name>A0A4Z1B8H7_9GAMM</name>